<comment type="caution">
    <text evidence="1">The sequence shown here is derived from an EMBL/GenBank/DDBJ whole genome shotgun (WGS) entry which is preliminary data.</text>
</comment>
<organism evidence="1 2">
    <name type="scientific">Actinomadura namibiensis</name>
    <dbReference type="NCBI Taxonomy" id="182080"/>
    <lineage>
        <taxon>Bacteria</taxon>
        <taxon>Bacillati</taxon>
        <taxon>Actinomycetota</taxon>
        <taxon>Actinomycetes</taxon>
        <taxon>Streptosporangiales</taxon>
        <taxon>Thermomonosporaceae</taxon>
        <taxon>Actinomadura</taxon>
    </lineage>
</organism>
<reference evidence="1 2" key="1">
    <citation type="submission" date="2020-08" db="EMBL/GenBank/DDBJ databases">
        <title>Genomic Encyclopedia of Type Strains, Phase IV (KMG-IV): sequencing the most valuable type-strain genomes for metagenomic binning, comparative biology and taxonomic classification.</title>
        <authorList>
            <person name="Goeker M."/>
        </authorList>
    </citation>
    <scope>NUCLEOTIDE SEQUENCE [LARGE SCALE GENOMIC DNA]</scope>
    <source>
        <strain evidence="1 2">DSM 44197</strain>
    </source>
</reference>
<dbReference type="Proteomes" id="UP000572680">
    <property type="component" value="Unassembled WGS sequence"/>
</dbReference>
<evidence type="ECO:0000313" key="2">
    <source>
        <dbReference type="Proteomes" id="UP000572680"/>
    </source>
</evidence>
<dbReference type="RefSeq" id="WP_182849316.1">
    <property type="nucleotide sequence ID" value="NZ_BAAALP010000073.1"/>
</dbReference>
<proteinExistence type="predicted"/>
<sequence length="172" mass="18882">MPLPKIPLDDPRVLALAKARQQFAHDCFHLPTWEELTDEDREAGLPTARNYLEAGINAGLFPAVELIDSGWRASLTNINKEIERQATAMATAAADLPLLLYRFRSGPSGGMSVGTVLDKLGETAEHLAAFAREFGDQGWVDMDQEETAAWNRTRADLEAAATAFRRTTDLIG</sequence>
<accession>A0A7W3M0A1</accession>
<dbReference type="AlphaFoldDB" id="A0A7W3M0A1"/>
<evidence type="ECO:0000313" key="1">
    <source>
        <dbReference type="EMBL" id="MBA8957504.1"/>
    </source>
</evidence>
<name>A0A7W3M0A1_ACTNM</name>
<dbReference type="EMBL" id="JACJIA010000024">
    <property type="protein sequence ID" value="MBA8957504.1"/>
    <property type="molecule type" value="Genomic_DNA"/>
</dbReference>
<protein>
    <submittedName>
        <fullName evidence="1">Uncharacterized protein</fullName>
    </submittedName>
</protein>
<gene>
    <name evidence="1" type="ORF">HNR61_009197</name>
</gene>
<keyword evidence="2" id="KW-1185">Reference proteome</keyword>